<evidence type="ECO:0000313" key="2">
    <source>
        <dbReference type="Proteomes" id="UP001214576"/>
    </source>
</evidence>
<dbReference type="Proteomes" id="UP001214576">
    <property type="component" value="Unassembled WGS sequence"/>
</dbReference>
<comment type="caution">
    <text evidence="1">The sequence shown here is derived from an EMBL/GenBank/DDBJ whole genome shotgun (WGS) entry which is preliminary data.</text>
</comment>
<reference evidence="1" key="1">
    <citation type="submission" date="2022-03" db="EMBL/GenBank/DDBJ databases">
        <title>Genomic analyses of argali, domestic sheep and their hybrids provide insights into chromosomal evolution, heterosis and genetic basis of agronomic traits.</title>
        <authorList>
            <person name="Li M."/>
        </authorList>
    </citation>
    <scope>NUCLEOTIDE SEQUENCE</scope>
    <source>
        <strain evidence="1">CAU-MHL-2022a</strain>
        <tissue evidence="1">Skin</tissue>
    </source>
</reference>
<sequence>MAQEKKRSSSVTNNQKNTFISFSKLRKEGHFLELESPASQVTWRELGQLCWEQHSPQAKVKSDTDTDTTAFYRQGQAPCCHGHLGSRMTPHLSESLFFGMEQRCLLFNQKASFRSLEGWIR</sequence>
<evidence type="ECO:0000313" key="1">
    <source>
        <dbReference type="EMBL" id="KAI4546488.1"/>
    </source>
</evidence>
<gene>
    <name evidence="1" type="ORF">MG293_003043</name>
</gene>
<protein>
    <submittedName>
        <fullName evidence="1">Uncharacterized protein</fullName>
    </submittedName>
</protein>
<proteinExistence type="predicted"/>
<organism evidence="1 2">
    <name type="scientific">Ovis ammon polii</name>
    <dbReference type="NCBI Taxonomy" id="230172"/>
    <lineage>
        <taxon>Eukaryota</taxon>
        <taxon>Metazoa</taxon>
        <taxon>Chordata</taxon>
        <taxon>Craniata</taxon>
        <taxon>Vertebrata</taxon>
        <taxon>Euteleostomi</taxon>
        <taxon>Mammalia</taxon>
        <taxon>Eutheria</taxon>
        <taxon>Laurasiatheria</taxon>
        <taxon>Artiodactyla</taxon>
        <taxon>Ruminantia</taxon>
        <taxon>Pecora</taxon>
        <taxon>Bovidae</taxon>
        <taxon>Caprinae</taxon>
        <taxon>Ovis</taxon>
    </lineage>
</organism>
<dbReference type="EMBL" id="JAKZEL010000002">
    <property type="protein sequence ID" value="KAI4546488.1"/>
    <property type="molecule type" value="Genomic_DNA"/>
</dbReference>
<name>A0AAD4UHS1_OVIAM</name>
<keyword evidence="2" id="KW-1185">Reference proteome</keyword>
<dbReference type="AlphaFoldDB" id="A0AAD4UHS1"/>
<accession>A0AAD4UHS1</accession>